<name>A0ACD1E482_9MICO</name>
<dbReference type="Proteomes" id="UP000681794">
    <property type="component" value="Chromosome"/>
</dbReference>
<keyword evidence="2" id="KW-1185">Reference proteome</keyword>
<evidence type="ECO:0000313" key="1">
    <source>
        <dbReference type="EMBL" id="QWS33556.1"/>
    </source>
</evidence>
<organism evidence="1 2">
    <name type="scientific">Curtobacterium aetherium</name>
    <dbReference type="NCBI Taxonomy" id="2841594"/>
    <lineage>
        <taxon>Bacteria</taxon>
        <taxon>Bacillati</taxon>
        <taxon>Actinomycetota</taxon>
        <taxon>Actinomycetes</taxon>
        <taxon>Micrococcales</taxon>
        <taxon>Microbacteriaceae</taxon>
        <taxon>Curtobacterium</taxon>
    </lineage>
</organism>
<proteinExistence type="predicted"/>
<dbReference type="EMBL" id="CP076544">
    <property type="protein sequence ID" value="QWS33556.1"/>
    <property type="molecule type" value="Genomic_DNA"/>
</dbReference>
<evidence type="ECO:0000313" key="2">
    <source>
        <dbReference type="Proteomes" id="UP000681794"/>
    </source>
</evidence>
<gene>
    <name evidence="1" type="ORF">KM842_15215</name>
</gene>
<accession>A0ACD1E482</accession>
<protein>
    <submittedName>
        <fullName evidence="1">Uncharacterized protein</fullName>
    </submittedName>
</protein>
<sequence>MTMAASTKTDASAKPRRSKRRDRFVAIGILVLVVLVPVLVIFVGPITLKAYDASHRVEVSCEVLSARTGVGSSHSVKGIGSSTNQVVIETSDCGTLTLRWGVTRDNKESIADGFAPGTTWKFDVGAGSYRLHPFLNTIRQAVFVKDFRRA</sequence>
<reference evidence="1" key="1">
    <citation type="submission" date="2021-06" db="EMBL/GenBank/DDBJ databases">
        <authorList>
            <person name="Ellington A.J."/>
            <person name="Bryan N.C."/>
            <person name="Christner B.C."/>
            <person name="Reisch C.R."/>
        </authorList>
    </citation>
    <scope>NUCLEOTIDE SEQUENCE</scope>
    <source>
        <strain evidence="1">L6-1</strain>
    </source>
</reference>